<dbReference type="RefSeq" id="WP_408675457.1">
    <property type="nucleotide sequence ID" value="NZ_JACXBF010000127.1"/>
</dbReference>
<feature type="domain" description="Trimeric autotransporter adhesin YadA-like head" evidence="1">
    <location>
        <begin position="289"/>
        <end position="312"/>
    </location>
</feature>
<dbReference type="Pfam" id="PF05658">
    <property type="entry name" value="YadA_head"/>
    <property type="match status" value="2"/>
</dbReference>
<reference evidence="2" key="2">
    <citation type="journal article" date="2024" name="Toxins">
        <title>Genome Sequence Analysis of Native Xenorhabdus Strains Isolated from Entomopathogenic Nematodes in Argentina.</title>
        <authorList>
            <person name="Palma L."/>
            <person name="Frizzo L."/>
            <person name="Kaiser S."/>
            <person name="Berry C."/>
            <person name="Caballero P."/>
            <person name="Bode H.B."/>
            <person name="Del Valle E.E."/>
        </authorList>
    </citation>
    <scope>NUCLEOTIDE SEQUENCE</scope>
    <source>
        <strain evidence="2">M</strain>
    </source>
</reference>
<dbReference type="Gene3D" id="2.150.10.10">
    <property type="entry name" value="Serralysin-like metalloprotease, C-terminal"/>
    <property type="match status" value="1"/>
</dbReference>
<evidence type="ECO:0000259" key="1">
    <source>
        <dbReference type="Pfam" id="PF05658"/>
    </source>
</evidence>
<reference evidence="2" key="1">
    <citation type="submission" date="2020-09" db="EMBL/GenBank/DDBJ databases">
        <authorList>
            <person name="Palma L."/>
            <person name="Caballero P."/>
            <person name="Berry C."/>
            <person name="Del Valle E."/>
        </authorList>
    </citation>
    <scope>NUCLEOTIDE SEQUENCE</scope>
    <source>
        <strain evidence="2">M</strain>
    </source>
</reference>
<dbReference type="EMBL" id="JACXBF010000127">
    <property type="protein sequence ID" value="MBD2800015.1"/>
    <property type="molecule type" value="Genomic_DNA"/>
</dbReference>
<feature type="domain" description="Trimeric autotransporter adhesin YadA-like head" evidence="1">
    <location>
        <begin position="125"/>
        <end position="144"/>
    </location>
</feature>
<proteinExistence type="predicted"/>
<dbReference type="InterPro" id="IPR008640">
    <property type="entry name" value="Adhesin_Head_dom"/>
</dbReference>
<dbReference type="GO" id="GO:0019867">
    <property type="term" value="C:outer membrane"/>
    <property type="evidence" value="ECO:0007669"/>
    <property type="project" value="InterPro"/>
</dbReference>
<protein>
    <recommendedName>
        <fullName evidence="1">Trimeric autotransporter adhesin YadA-like head domain-containing protein</fullName>
    </recommendedName>
</protein>
<name>A0AAW3YPQ7_9GAMM</name>
<feature type="non-terminal residue" evidence="2">
    <location>
        <position position="424"/>
    </location>
</feature>
<dbReference type="InterPro" id="IPR011049">
    <property type="entry name" value="Serralysin-like_metalloprot_C"/>
</dbReference>
<dbReference type="Proteomes" id="UP001193920">
    <property type="component" value="Unassembled WGS sequence"/>
</dbReference>
<sequence>MNLSVLYYGEIVQNKIFKRASLAFLVNTVLMSYSDAETTNNQLGKTDLTLSTNEQPEERDLIDLIKHLKIYKSSSHSAAPSDKEFYLIKSEESEIDTGYISNDFSWGTSNSIALLNGSLGRNVPNSIAIGESSIADKAHHSVALSDSKIGESSFYSTALNKSTIGKGSHRSAALSNSTIGEKSHQSTALSNSTIGDNAHYSFAAGWSTINKRSPGSSALGWSAIGEDSYGSFGIALSAIGSRSHRSFAASHSTIEDDSPYSFAAGEQARIYSKAEHSIVIGRKASAYKVHGIALGKEATANHANSAAIGKGAKTDKENSVSFGYKDKEDENKSFYKYLTNIAAGQDPNDAVNKKQLDQSMEDVKNNVIAELKKDMGALKNAGDAAKEINDAMVNIPQITAAADSASTVKQAAADAAKVNDPQTL</sequence>
<gene>
    <name evidence="2" type="ORF">ID854_05970</name>
</gene>
<evidence type="ECO:0000313" key="2">
    <source>
        <dbReference type="EMBL" id="MBD2800015.1"/>
    </source>
</evidence>
<organism evidence="2">
    <name type="scientific">Xenorhabdus szentirmaii</name>
    <dbReference type="NCBI Taxonomy" id="290112"/>
    <lineage>
        <taxon>Bacteria</taxon>
        <taxon>Pseudomonadati</taxon>
        <taxon>Pseudomonadota</taxon>
        <taxon>Gammaproteobacteria</taxon>
        <taxon>Enterobacterales</taxon>
        <taxon>Morganellaceae</taxon>
        <taxon>Xenorhabdus</taxon>
    </lineage>
</organism>
<dbReference type="AlphaFoldDB" id="A0AAW3YPQ7"/>
<comment type="caution">
    <text evidence="2">The sequence shown here is derived from an EMBL/GenBank/DDBJ whole genome shotgun (WGS) entry which is preliminary data.</text>
</comment>
<dbReference type="SUPFAM" id="SSF101967">
    <property type="entry name" value="Adhesin YadA, collagen-binding domain"/>
    <property type="match status" value="1"/>
</dbReference>
<accession>A0AAW3YPQ7</accession>